<comment type="caution">
    <text evidence="3">The sequence shown here is derived from an EMBL/GenBank/DDBJ whole genome shotgun (WGS) entry which is preliminary data.</text>
</comment>
<protein>
    <submittedName>
        <fullName evidence="3">RsiV family protein</fullName>
    </submittedName>
</protein>
<evidence type="ECO:0000313" key="3">
    <source>
        <dbReference type="EMBL" id="MCB5446957.1"/>
    </source>
</evidence>
<feature type="domain" description="Deacetylase PdaC" evidence="2">
    <location>
        <begin position="33"/>
        <end position="119"/>
    </location>
</feature>
<evidence type="ECO:0000259" key="1">
    <source>
        <dbReference type="Pfam" id="PF11738"/>
    </source>
</evidence>
<dbReference type="EMBL" id="JAJBMB010000014">
    <property type="protein sequence ID" value="MCB5446957.1"/>
    <property type="molecule type" value="Genomic_DNA"/>
</dbReference>
<evidence type="ECO:0000259" key="2">
    <source>
        <dbReference type="Pfam" id="PF13739"/>
    </source>
</evidence>
<dbReference type="Proteomes" id="UP001299409">
    <property type="component" value="Unassembled WGS sequence"/>
</dbReference>
<accession>A0ABS8D0I9</accession>
<gene>
    <name evidence="3" type="ORF">LIP50_12190</name>
</gene>
<keyword evidence="4" id="KW-1185">Reference proteome</keyword>
<name>A0ABS8D0I9_9FIRM</name>
<feature type="domain" description="DUF3298" evidence="1">
    <location>
        <begin position="150"/>
        <end position="222"/>
    </location>
</feature>
<dbReference type="Pfam" id="PF13739">
    <property type="entry name" value="PdaC"/>
    <property type="match status" value="1"/>
</dbReference>
<dbReference type="Pfam" id="PF11738">
    <property type="entry name" value="DUF3298"/>
    <property type="match status" value="1"/>
</dbReference>
<proteinExistence type="predicted"/>
<dbReference type="Gene3D" id="3.30.565.40">
    <property type="entry name" value="Fervidobacterium nodosum Rt17-B1 like"/>
    <property type="match status" value="1"/>
</dbReference>
<dbReference type="Gene3D" id="3.90.640.20">
    <property type="entry name" value="Heat-shock cognate protein, ATPase"/>
    <property type="match status" value="1"/>
</dbReference>
<dbReference type="RefSeq" id="WP_147617522.1">
    <property type="nucleotide sequence ID" value="NZ_CALLEZ010000012.1"/>
</dbReference>
<organism evidence="3 4">
    <name type="scientific">Intestinibacter bartlettii</name>
    <dbReference type="NCBI Taxonomy" id="261299"/>
    <lineage>
        <taxon>Bacteria</taxon>
        <taxon>Bacillati</taxon>
        <taxon>Bacillota</taxon>
        <taxon>Clostridia</taxon>
        <taxon>Peptostreptococcales</taxon>
        <taxon>Peptostreptococcaceae</taxon>
        <taxon>Intestinibacter</taxon>
    </lineage>
</organism>
<sequence>MQRITMNQINPNFTGCIYNLLYIQYNENFGREEFFYYDLAYPVFYNVKNSYFKVDPTILKNLNETIYSNIETFRNGLYEEMAQYNKTAAENALPKRVYQVSTSFDITFSKNHILSFIINLDSISDNYGPLYEDVYHFNIDLLTGNTLTLKDLFNEGVDYLQLLSQFVNDEIAKTPNLFYENTVVDIPESQAFYITDKGIVIFFEIDEIAKQSAGVPKFLVSFEDFSEYINPRFYCNPQNVLRRKKRR</sequence>
<evidence type="ECO:0000313" key="4">
    <source>
        <dbReference type="Proteomes" id="UP001299409"/>
    </source>
</evidence>
<dbReference type="InterPro" id="IPR021729">
    <property type="entry name" value="DUF3298"/>
</dbReference>
<dbReference type="InterPro" id="IPR025303">
    <property type="entry name" value="PdaC"/>
</dbReference>
<dbReference type="InterPro" id="IPR037126">
    <property type="entry name" value="PdaC/RsiV-like_sf"/>
</dbReference>
<reference evidence="3 4" key="1">
    <citation type="submission" date="2021-10" db="EMBL/GenBank/DDBJ databases">
        <title>Collection of gut derived symbiotic bacterial strains cultured from healthy donors.</title>
        <authorList>
            <person name="Lin H."/>
            <person name="Littmann E."/>
            <person name="Claire K."/>
            <person name="Pamer E."/>
        </authorList>
    </citation>
    <scope>NUCLEOTIDE SEQUENCE [LARGE SCALE GENOMIC DNA]</scope>
    <source>
        <strain evidence="3 4">MSK.17.68</strain>
    </source>
</reference>